<evidence type="ECO:0000313" key="6">
    <source>
        <dbReference type="Proteomes" id="UP000095468"/>
    </source>
</evidence>
<name>A0A174FKZ9_9ACTN</name>
<dbReference type="InterPro" id="IPR017900">
    <property type="entry name" value="4Fe4S_Fe_S_CS"/>
</dbReference>
<keyword evidence="1" id="KW-0479">Metal-binding</keyword>
<dbReference type="PANTHER" id="PTHR43193:SF2">
    <property type="entry name" value="POLYFERREDOXIN PROTEIN FWDF"/>
    <property type="match status" value="1"/>
</dbReference>
<reference evidence="5 6" key="1">
    <citation type="submission" date="2015-09" db="EMBL/GenBank/DDBJ databases">
        <authorList>
            <consortium name="Pathogen Informatics"/>
        </authorList>
    </citation>
    <scope>NUCLEOTIDE SEQUENCE [LARGE SCALE GENOMIC DNA]</scope>
    <source>
        <strain evidence="5 6">2789STDY5608823</strain>
    </source>
</reference>
<evidence type="ECO:0000256" key="2">
    <source>
        <dbReference type="ARBA" id="ARBA00023004"/>
    </source>
</evidence>
<dbReference type="EMBL" id="CYYP01000017">
    <property type="protein sequence ID" value="CUO49279.1"/>
    <property type="molecule type" value="Genomic_DNA"/>
</dbReference>
<dbReference type="Gene3D" id="3.30.70.20">
    <property type="match status" value="1"/>
</dbReference>
<protein>
    <submittedName>
        <fullName evidence="5">F420H2 dehydrogenase subunit F</fullName>
    </submittedName>
</protein>
<dbReference type="Pfam" id="PF04432">
    <property type="entry name" value="FrhB_FdhB_C"/>
    <property type="match status" value="1"/>
</dbReference>
<dbReference type="SUPFAM" id="SSF54862">
    <property type="entry name" value="4Fe-4S ferredoxins"/>
    <property type="match status" value="1"/>
</dbReference>
<dbReference type="AlphaFoldDB" id="A0A174FKZ9"/>
<dbReference type="GO" id="GO:0046872">
    <property type="term" value="F:metal ion binding"/>
    <property type="evidence" value="ECO:0007669"/>
    <property type="project" value="UniProtKB-KW"/>
</dbReference>
<gene>
    <name evidence="5" type="ORF">ERS852381_01694</name>
</gene>
<dbReference type="InterPro" id="IPR052977">
    <property type="entry name" value="Polyferredoxin-like_ET"/>
</dbReference>
<dbReference type="Pfam" id="PF12838">
    <property type="entry name" value="Fer4_7"/>
    <property type="match status" value="1"/>
</dbReference>
<evidence type="ECO:0000256" key="1">
    <source>
        <dbReference type="ARBA" id="ARBA00022723"/>
    </source>
</evidence>
<proteinExistence type="predicted"/>
<evidence type="ECO:0000313" key="5">
    <source>
        <dbReference type="EMBL" id="CUO49279.1"/>
    </source>
</evidence>
<keyword evidence="2" id="KW-0408">Iron</keyword>
<evidence type="ECO:0000259" key="4">
    <source>
        <dbReference type="PROSITE" id="PS51379"/>
    </source>
</evidence>
<feature type="domain" description="4Fe-4S ferredoxin-type" evidence="4">
    <location>
        <begin position="39"/>
        <end position="67"/>
    </location>
</feature>
<dbReference type="InterPro" id="IPR007525">
    <property type="entry name" value="FrhB_FdhB_C"/>
</dbReference>
<keyword evidence="3" id="KW-0411">Iron-sulfur</keyword>
<evidence type="ECO:0000256" key="3">
    <source>
        <dbReference type="ARBA" id="ARBA00023014"/>
    </source>
</evidence>
<dbReference type="GO" id="GO:0051536">
    <property type="term" value="F:iron-sulfur cluster binding"/>
    <property type="evidence" value="ECO:0007669"/>
    <property type="project" value="UniProtKB-KW"/>
</dbReference>
<sequence length="375" mass="41094">MSNVGTRTVCKKDMCAGCMACVDSCRHGAIAIEDTIEAYNARIDPTRCVGCGLCEKTCPQMVSPSSLRPLEWLQGWAKDTSLRMSSSSGGLATAISEAFVASNGLVCSCAQEGGEFRFHLTSDADYLRRAQGSKYVKSNPLGAYREVREALQGGQRVLFIGLPCQVAAMRNFVGSRLADSLYTIDLICHGSPSPKVLSRFLEETGNNLSNELILDFRKKVQFQLRYRGAETVGRTGVRDRYSIAFLSGLPYTEGCYSCRYAKGDRVSDITLGDSWGSELSDEVANGISLALVQTDKGRELLEMTDLELLPVDPGLAVANNEQLQRPSTKPIERNTFMDGFRNGVRVNRLVLRARPKDCAKYLVKDILLALGLLRG</sequence>
<dbReference type="PANTHER" id="PTHR43193">
    <property type="match status" value="1"/>
</dbReference>
<feature type="domain" description="4Fe-4S ferredoxin-type" evidence="4">
    <location>
        <begin position="6"/>
        <end position="35"/>
    </location>
</feature>
<organism evidence="5 6">
    <name type="scientific">Collinsella aerofaciens</name>
    <dbReference type="NCBI Taxonomy" id="74426"/>
    <lineage>
        <taxon>Bacteria</taxon>
        <taxon>Bacillati</taxon>
        <taxon>Actinomycetota</taxon>
        <taxon>Coriobacteriia</taxon>
        <taxon>Coriobacteriales</taxon>
        <taxon>Coriobacteriaceae</taxon>
        <taxon>Collinsella</taxon>
    </lineage>
</organism>
<dbReference type="PROSITE" id="PS51379">
    <property type="entry name" value="4FE4S_FER_2"/>
    <property type="match status" value="2"/>
</dbReference>
<dbReference type="PROSITE" id="PS00198">
    <property type="entry name" value="4FE4S_FER_1"/>
    <property type="match status" value="1"/>
</dbReference>
<accession>A0A174FKZ9</accession>
<dbReference type="Proteomes" id="UP000095468">
    <property type="component" value="Unassembled WGS sequence"/>
</dbReference>
<dbReference type="InterPro" id="IPR017896">
    <property type="entry name" value="4Fe4S_Fe-S-bd"/>
</dbReference>